<feature type="domain" description="Helix-turn-helix" evidence="1">
    <location>
        <begin position="110"/>
        <end position="163"/>
    </location>
</feature>
<accession>A0ABN9KVE9</accession>
<dbReference type="EMBL" id="CAUEEQ010002007">
    <property type="protein sequence ID" value="CAJ0921503.1"/>
    <property type="molecule type" value="Genomic_DNA"/>
</dbReference>
<gene>
    <name evidence="2" type="ORF">RIMI_LOCUS1533129</name>
</gene>
<evidence type="ECO:0000313" key="2">
    <source>
        <dbReference type="EMBL" id="CAJ0921503.1"/>
    </source>
</evidence>
<evidence type="ECO:0000259" key="1">
    <source>
        <dbReference type="Pfam" id="PF26215"/>
    </source>
</evidence>
<feature type="non-terminal residue" evidence="2">
    <location>
        <position position="1"/>
    </location>
</feature>
<dbReference type="Proteomes" id="UP001176940">
    <property type="component" value="Unassembled WGS sequence"/>
</dbReference>
<organism evidence="2 3">
    <name type="scientific">Ranitomeya imitator</name>
    <name type="common">mimic poison frog</name>
    <dbReference type="NCBI Taxonomy" id="111125"/>
    <lineage>
        <taxon>Eukaryota</taxon>
        <taxon>Metazoa</taxon>
        <taxon>Chordata</taxon>
        <taxon>Craniata</taxon>
        <taxon>Vertebrata</taxon>
        <taxon>Euteleostomi</taxon>
        <taxon>Amphibia</taxon>
        <taxon>Batrachia</taxon>
        <taxon>Anura</taxon>
        <taxon>Neobatrachia</taxon>
        <taxon>Hyloidea</taxon>
        <taxon>Dendrobatidae</taxon>
        <taxon>Dendrobatinae</taxon>
        <taxon>Ranitomeya</taxon>
    </lineage>
</organism>
<dbReference type="Pfam" id="PF26215">
    <property type="entry name" value="HTH_animal"/>
    <property type="match status" value="1"/>
</dbReference>
<dbReference type="PANTHER" id="PTHR21301:SF12">
    <property type="match status" value="1"/>
</dbReference>
<proteinExistence type="predicted"/>
<comment type="caution">
    <text evidence="2">The sequence shown here is derived from an EMBL/GenBank/DDBJ whole genome shotgun (WGS) entry which is preliminary data.</text>
</comment>
<dbReference type="InterPro" id="IPR058912">
    <property type="entry name" value="HTH_animal"/>
</dbReference>
<reference evidence="2" key="1">
    <citation type="submission" date="2023-07" db="EMBL/GenBank/DDBJ databases">
        <authorList>
            <person name="Stuckert A."/>
        </authorList>
    </citation>
    <scope>NUCLEOTIDE SEQUENCE</scope>
</reference>
<name>A0ABN9KVE9_9NEOB</name>
<protein>
    <recommendedName>
        <fullName evidence="1">Helix-turn-helix domain-containing protein</fullName>
    </recommendedName>
</protein>
<dbReference type="PANTHER" id="PTHR21301">
    <property type="entry name" value="REVERSE TRANSCRIPTASE"/>
    <property type="match status" value="1"/>
</dbReference>
<evidence type="ECO:0000313" key="3">
    <source>
        <dbReference type="Proteomes" id="UP001176940"/>
    </source>
</evidence>
<sequence length="169" mass="19968">ENHFMFQDTFYIQWQGTTMGLNVAPPYAVAYMTAFKEDYRFINDIFCVWDVPVETLLLFDIQINNIWPELKFTLQYNMKNISFLDTMVFKNINGTISTDLYTKTTDRNSLLHFTSFHPPAVKKSIPIPQFQRVERIVTDSDTKNQRLKEMEEKFSERSYAKTLLTVAQH</sequence>
<keyword evidence="3" id="KW-1185">Reference proteome</keyword>